<comment type="caution">
    <text evidence="2">The sequence shown here is derived from an EMBL/GenBank/DDBJ whole genome shotgun (WGS) entry which is preliminary data.</text>
</comment>
<dbReference type="Pfam" id="PF00106">
    <property type="entry name" value="adh_short"/>
    <property type="match status" value="1"/>
</dbReference>
<gene>
    <name evidence="2" type="ORF">KW502_01155</name>
</gene>
<dbReference type="RefSeq" id="WP_219038688.1">
    <property type="nucleotide sequence ID" value="NZ_JAHWDF010000001.1"/>
</dbReference>
<dbReference type="PANTHER" id="PTHR43157">
    <property type="entry name" value="PHOSPHATIDYLINOSITOL-GLYCAN BIOSYNTHESIS CLASS F PROTEIN-RELATED"/>
    <property type="match status" value="1"/>
</dbReference>
<evidence type="ECO:0000313" key="3">
    <source>
        <dbReference type="Proteomes" id="UP000719267"/>
    </source>
</evidence>
<sequence>MSKAKHLLGKIVIVTGANAGLGFETTKYMAAKGAEVIMGCRDLSKAEQAKKEILKVNPKAKLKLIKLDLAHLDSVRRFAEEFKANYKYLDILVNNAGLMMPPYGTTKDGFELQFGINYLGHFLLTGLLLEQLTNSTIDARVISLSSLAHQWGDIYFDDLQFEKKYDKQKAYGQSKLACLMFAYELDRRLKNKDYSIKSIAVHPGVSRTNLFRHLNGIMKILIPFVYPFTQSAKRGAQSELKAIEDHTLSGGEFIGPSGFKQFSGKPAVVSSNSISKDKKKAKHLWEVSEKLVKIEYL</sequence>
<protein>
    <submittedName>
        <fullName evidence="2">SDR family NAD(P)-dependent oxidoreductase</fullName>
    </submittedName>
</protein>
<dbReference type="PANTHER" id="PTHR43157:SF31">
    <property type="entry name" value="PHOSPHATIDYLINOSITOL-GLYCAN BIOSYNTHESIS CLASS F PROTEIN"/>
    <property type="match status" value="1"/>
</dbReference>
<proteinExistence type="predicted"/>
<dbReference type="CDD" id="cd05327">
    <property type="entry name" value="retinol-DH_like_SDR_c_like"/>
    <property type="match status" value="1"/>
</dbReference>
<evidence type="ECO:0000313" key="2">
    <source>
        <dbReference type="EMBL" id="MBW2960406.1"/>
    </source>
</evidence>
<reference evidence="2 3" key="1">
    <citation type="submission" date="2021-07" db="EMBL/GenBank/DDBJ databases">
        <title>Mesonia aestuariivivens sp. nov., isolated from a tidal flat.</title>
        <authorList>
            <person name="Kim Y.-O."/>
            <person name="Yoon J.-H."/>
        </authorList>
    </citation>
    <scope>NUCLEOTIDE SEQUENCE [LARGE SCALE GENOMIC DNA]</scope>
    <source>
        <strain evidence="2 3">JHPTF-M18</strain>
    </source>
</reference>
<accession>A0ABS6VXT8</accession>
<name>A0ABS6VXT8_9FLAO</name>
<evidence type="ECO:0000256" key="1">
    <source>
        <dbReference type="ARBA" id="ARBA00023002"/>
    </source>
</evidence>
<dbReference type="NCBIfam" id="NF004846">
    <property type="entry name" value="PRK06197.1"/>
    <property type="match status" value="1"/>
</dbReference>
<dbReference type="EMBL" id="JAHWDF010000001">
    <property type="protein sequence ID" value="MBW2960406.1"/>
    <property type="molecule type" value="Genomic_DNA"/>
</dbReference>
<dbReference type="Proteomes" id="UP000719267">
    <property type="component" value="Unassembled WGS sequence"/>
</dbReference>
<organism evidence="2 3">
    <name type="scientific">Mesonia aestuariivivens</name>
    <dbReference type="NCBI Taxonomy" id="2796128"/>
    <lineage>
        <taxon>Bacteria</taxon>
        <taxon>Pseudomonadati</taxon>
        <taxon>Bacteroidota</taxon>
        <taxon>Flavobacteriia</taxon>
        <taxon>Flavobacteriales</taxon>
        <taxon>Flavobacteriaceae</taxon>
        <taxon>Mesonia</taxon>
    </lineage>
</organism>
<dbReference type="InterPro" id="IPR002347">
    <property type="entry name" value="SDR_fam"/>
</dbReference>
<keyword evidence="3" id="KW-1185">Reference proteome</keyword>
<keyword evidence="1" id="KW-0560">Oxidoreductase</keyword>